<proteinExistence type="predicted"/>
<dbReference type="InterPro" id="IPR001646">
    <property type="entry name" value="5peptide_repeat"/>
</dbReference>
<name>U7QJ89_9CYAN</name>
<comment type="caution">
    <text evidence="1">The sequence shown here is derived from an EMBL/GenBank/DDBJ whole genome shotgun (WGS) entry which is preliminary data.</text>
</comment>
<evidence type="ECO:0000313" key="2">
    <source>
        <dbReference type="Proteomes" id="UP000017127"/>
    </source>
</evidence>
<dbReference type="Gene3D" id="2.160.20.80">
    <property type="entry name" value="E3 ubiquitin-protein ligase SopA"/>
    <property type="match status" value="1"/>
</dbReference>
<evidence type="ECO:0000313" key="1">
    <source>
        <dbReference type="EMBL" id="ERT07165.1"/>
    </source>
</evidence>
<keyword evidence="2" id="KW-1185">Reference proteome</keyword>
<feature type="non-terminal residue" evidence="1">
    <location>
        <position position="1"/>
    </location>
</feature>
<organism evidence="1 2">
    <name type="scientific">Lyngbya aestuarii BL J</name>
    <dbReference type="NCBI Taxonomy" id="1348334"/>
    <lineage>
        <taxon>Bacteria</taxon>
        <taxon>Bacillati</taxon>
        <taxon>Cyanobacteriota</taxon>
        <taxon>Cyanophyceae</taxon>
        <taxon>Oscillatoriophycideae</taxon>
        <taxon>Oscillatoriales</taxon>
        <taxon>Microcoleaceae</taxon>
        <taxon>Lyngbya</taxon>
    </lineage>
</organism>
<sequence>QVNLNGTQIDESTQLSQKWLLVQKIVTQGAKGWDLSHVDLSCASFVSVDFTDADLTGANLTGTHFSSVDLSNAKVKDASFIGCTGLSKSTKLALKEQGAIVDDELIPAEMKVN</sequence>
<dbReference type="Pfam" id="PF00805">
    <property type="entry name" value="Pentapeptide"/>
    <property type="match status" value="1"/>
</dbReference>
<reference evidence="1 2" key="1">
    <citation type="journal article" date="2013" name="Front. Microbiol.">
        <title>Comparative genomic analyses of the cyanobacterium, Lyngbya aestuarii BL J, a powerful hydrogen producer.</title>
        <authorList>
            <person name="Kothari A."/>
            <person name="Vaughn M."/>
            <person name="Garcia-Pichel F."/>
        </authorList>
    </citation>
    <scope>NUCLEOTIDE SEQUENCE [LARGE SCALE GENOMIC DNA]</scope>
    <source>
        <strain evidence="1 2">BL J</strain>
    </source>
</reference>
<protein>
    <submittedName>
        <fullName evidence="1">Pentapeptide repeats family protein</fullName>
    </submittedName>
</protein>
<gene>
    <name evidence="1" type="ORF">M595_2920</name>
</gene>
<dbReference type="SUPFAM" id="SSF141571">
    <property type="entry name" value="Pentapeptide repeat-like"/>
    <property type="match status" value="1"/>
</dbReference>
<dbReference type="RefSeq" id="WP_023066658.1">
    <property type="nucleotide sequence ID" value="NZ_AUZM01000025.1"/>
</dbReference>
<dbReference type="EMBL" id="AUZM01000025">
    <property type="protein sequence ID" value="ERT07165.1"/>
    <property type="molecule type" value="Genomic_DNA"/>
</dbReference>
<dbReference type="AlphaFoldDB" id="U7QJ89"/>
<accession>U7QJ89</accession>
<dbReference type="Proteomes" id="UP000017127">
    <property type="component" value="Unassembled WGS sequence"/>
</dbReference>